<feature type="region of interest" description="Disordered" evidence="1">
    <location>
        <begin position="174"/>
        <end position="232"/>
    </location>
</feature>
<keyword evidence="3" id="KW-1185">Reference proteome</keyword>
<accession>A0A1W0WBC9</accession>
<dbReference type="AlphaFoldDB" id="A0A1W0WBC9"/>
<protein>
    <submittedName>
        <fullName evidence="2">Uncharacterized protein</fullName>
    </submittedName>
</protein>
<feature type="compositionally biased region" description="Low complexity" evidence="1">
    <location>
        <begin position="216"/>
        <end position="231"/>
    </location>
</feature>
<comment type="caution">
    <text evidence="2">The sequence shown here is derived from an EMBL/GenBank/DDBJ whole genome shotgun (WGS) entry which is preliminary data.</text>
</comment>
<sequence>MAPPLSPEVAICIHNLRKEWPKRTWANIGALFGHSEEWAISIRKRYDGLTGLPLKAPNVRKNKTHDLDVVIERYAMTFRDSQGKEIAEAMGRSGLKVTRKHVMRRLKALGFERVAKALKLKDIPVPTEGNETQQEQAAKATIADLSVNHPRRIDEWVRTRKPQKLLEEEKFAKESEKAIKRRSRHFVQYDPESRHGPPTMFSRTPVPKYSNRVSKSPSQPSTSQTSTSAAALDSRPMQSYMVTFAPTSADNAIFYLPSKDDPPLPVGEEEEGPEPPRKKLRAIATCSGVGKSREPKEPVAKFRETLNINHFPESVRKRVTCPLALARIAGQASAMVRSEGTYFAPDEDVPEGAQQLSLIVEANTEQALLRAKAAINRFCCFSDSQL</sequence>
<name>A0A1W0WBC9_HYPEX</name>
<dbReference type="Proteomes" id="UP000192578">
    <property type="component" value="Unassembled WGS sequence"/>
</dbReference>
<gene>
    <name evidence="2" type="ORF">BV898_13170</name>
</gene>
<organism evidence="2 3">
    <name type="scientific">Hypsibius exemplaris</name>
    <name type="common">Freshwater tardigrade</name>
    <dbReference type="NCBI Taxonomy" id="2072580"/>
    <lineage>
        <taxon>Eukaryota</taxon>
        <taxon>Metazoa</taxon>
        <taxon>Ecdysozoa</taxon>
        <taxon>Tardigrada</taxon>
        <taxon>Eutardigrada</taxon>
        <taxon>Parachela</taxon>
        <taxon>Hypsibioidea</taxon>
        <taxon>Hypsibiidae</taxon>
        <taxon>Hypsibius</taxon>
    </lineage>
</organism>
<proteinExistence type="predicted"/>
<dbReference type="EMBL" id="MTYJ01000142">
    <property type="protein sequence ID" value="OQV12526.1"/>
    <property type="molecule type" value="Genomic_DNA"/>
</dbReference>
<feature type="region of interest" description="Disordered" evidence="1">
    <location>
        <begin position="258"/>
        <end position="277"/>
    </location>
</feature>
<evidence type="ECO:0000256" key="1">
    <source>
        <dbReference type="SAM" id="MobiDB-lite"/>
    </source>
</evidence>
<evidence type="ECO:0000313" key="3">
    <source>
        <dbReference type="Proteomes" id="UP000192578"/>
    </source>
</evidence>
<reference evidence="3" key="1">
    <citation type="submission" date="2017-01" db="EMBL/GenBank/DDBJ databases">
        <title>Comparative genomics of anhydrobiosis in the tardigrade Hypsibius dujardini.</title>
        <authorList>
            <person name="Yoshida Y."/>
            <person name="Koutsovoulos G."/>
            <person name="Laetsch D."/>
            <person name="Stevens L."/>
            <person name="Kumar S."/>
            <person name="Horikawa D."/>
            <person name="Ishino K."/>
            <person name="Komine S."/>
            <person name="Tomita M."/>
            <person name="Blaxter M."/>
            <person name="Arakawa K."/>
        </authorList>
    </citation>
    <scope>NUCLEOTIDE SEQUENCE [LARGE SCALE GENOMIC DNA]</scope>
    <source>
        <strain evidence="3">Z151</strain>
    </source>
</reference>
<evidence type="ECO:0000313" key="2">
    <source>
        <dbReference type="EMBL" id="OQV12526.1"/>
    </source>
</evidence>